<organism evidence="1 2">
    <name type="scientific">Prunus armeniaca</name>
    <name type="common">Apricot</name>
    <name type="synonym">Armeniaca vulgaris</name>
    <dbReference type="NCBI Taxonomy" id="36596"/>
    <lineage>
        <taxon>Eukaryota</taxon>
        <taxon>Viridiplantae</taxon>
        <taxon>Streptophyta</taxon>
        <taxon>Embryophyta</taxon>
        <taxon>Tracheophyta</taxon>
        <taxon>Spermatophyta</taxon>
        <taxon>Magnoliopsida</taxon>
        <taxon>eudicotyledons</taxon>
        <taxon>Gunneridae</taxon>
        <taxon>Pentapetalae</taxon>
        <taxon>rosids</taxon>
        <taxon>fabids</taxon>
        <taxon>Rosales</taxon>
        <taxon>Rosaceae</taxon>
        <taxon>Amygdaloideae</taxon>
        <taxon>Amygdaleae</taxon>
        <taxon>Prunus</taxon>
    </lineage>
</organism>
<sequence length="59" mass="6832">MGFNFYPKRMKEAEIHFPHSTRVEGRLGNLVNFGVNNTVVPLRSLITETYTQTERICDC</sequence>
<name>A0A6J5WKM5_PRUAR</name>
<proteinExistence type="predicted"/>
<keyword evidence="2" id="KW-1185">Reference proteome</keyword>
<accession>A0A6J5WKM5</accession>
<reference evidence="2" key="1">
    <citation type="journal article" date="2020" name="Genome Biol.">
        <title>Gamete binning: chromosome-level and haplotype-resolved genome assembly enabled by high-throughput single-cell sequencing of gamete genomes.</title>
        <authorList>
            <person name="Campoy J.A."/>
            <person name="Sun H."/>
            <person name="Goel M."/>
            <person name="Jiao W.-B."/>
            <person name="Folz-Donahue K."/>
            <person name="Wang N."/>
            <person name="Rubio M."/>
            <person name="Liu C."/>
            <person name="Kukat C."/>
            <person name="Ruiz D."/>
            <person name="Huettel B."/>
            <person name="Schneeberger K."/>
        </authorList>
    </citation>
    <scope>NUCLEOTIDE SEQUENCE [LARGE SCALE GENOMIC DNA]</scope>
    <source>
        <strain evidence="2">cv. Rojo Pasion</strain>
    </source>
</reference>
<dbReference type="Proteomes" id="UP000507245">
    <property type="component" value="Unassembled WGS sequence"/>
</dbReference>
<dbReference type="AlphaFoldDB" id="A0A6J5WKM5"/>
<gene>
    <name evidence="1" type="ORF">ORAREDHAP_LOCUS16263</name>
</gene>
<protein>
    <submittedName>
        <fullName evidence="1">Uncharacterized protein</fullName>
    </submittedName>
</protein>
<evidence type="ECO:0000313" key="2">
    <source>
        <dbReference type="Proteomes" id="UP000507245"/>
    </source>
</evidence>
<dbReference type="EMBL" id="CAEKKB010000002">
    <property type="protein sequence ID" value="CAB4300941.1"/>
    <property type="molecule type" value="Genomic_DNA"/>
</dbReference>
<evidence type="ECO:0000313" key="1">
    <source>
        <dbReference type="EMBL" id="CAB4300941.1"/>
    </source>
</evidence>